<accession>A0A8H4NB58</accession>
<dbReference type="Pfam" id="PF20150">
    <property type="entry name" value="2EXR"/>
    <property type="match status" value="1"/>
</dbReference>
<dbReference type="OrthoDB" id="5062243at2759"/>
<dbReference type="Proteomes" id="UP000605986">
    <property type="component" value="Unassembled WGS sequence"/>
</dbReference>
<evidence type="ECO:0000259" key="1">
    <source>
        <dbReference type="Pfam" id="PF20150"/>
    </source>
</evidence>
<sequence>MCRKLFCKRTSYLKTLPQFSRLPEEIQRLIWAYALCVDAPRAYFVSVHCGQDFNLSIKHFLTADLGRYPDPPASNPCADFSLARVCHMSRGEVAHEWNAFQPEAPVSMSFTSGDGVPSRVGPYNLRGEKDGPGIVIDGAHDLIIADRLFMCDHYWVKIREALSFQLRHEVSQSLNPAERDYHGLEAITKVAILALFPGMRTLYLYIQPALLVPVSKRQLAMPRDRLAAEQDDGEEVPVTFKARGRIFYELCPRKMRAAKGLPTSLVQPGDMSKYEDETVHIKFLTWQWIV</sequence>
<feature type="domain" description="2EXR" evidence="1">
    <location>
        <begin position="17"/>
        <end position="99"/>
    </location>
</feature>
<dbReference type="InterPro" id="IPR045518">
    <property type="entry name" value="2EXR"/>
</dbReference>
<dbReference type="AlphaFoldDB" id="A0A8H4NB58"/>
<evidence type="ECO:0000313" key="2">
    <source>
        <dbReference type="EMBL" id="KAF4421724.1"/>
    </source>
</evidence>
<comment type="caution">
    <text evidence="2">The sequence shown here is derived from an EMBL/GenBank/DDBJ whole genome shotgun (WGS) entry which is preliminary data.</text>
</comment>
<protein>
    <recommendedName>
        <fullName evidence="1">2EXR domain-containing protein</fullName>
    </recommendedName>
</protein>
<evidence type="ECO:0000313" key="3">
    <source>
        <dbReference type="Proteomes" id="UP000605986"/>
    </source>
</evidence>
<keyword evidence="3" id="KW-1185">Reference proteome</keyword>
<dbReference type="EMBL" id="JAADJG010001198">
    <property type="protein sequence ID" value="KAF4421724.1"/>
    <property type="molecule type" value="Genomic_DNA"/>
</dbReference>
<organism evidence="2 3">
    <name type="scientific">Fusarium austroafricanum</name>
    <dbReference type="NCBI Taxonomy" id="2364996"/>
    <lineage>
        <taxon>Eukaryota</taxon>
        <taxon>Fungi</taxon>
        <taxon>Dikarya</taxon>
        <taxon>Ascomycota</taxon>
        <taxon>Pezizomycotina</taxon>
        <taxon>Sordariomycetes</taxon>
        <taxon>Hypocreomycetidae</taxon>
        <taxon>Hypocreales</taxon>
        <taxon>Nectriaceae</taxon>
        <taxon>Fusarium</taxon>
        <taxon>Fusarium concolor species complex</taxon>
    </lineage>
</organism>
<reference evidence="2" key="1">
    <citation type="submission" date="2020-01" db="EMBL/GenBank/DDBJ databases">
        <title>Identification and distribution of gene clusters putatively required for synthesis of sphingolipid metabolism inhibitors in phylogenetically diverse species of the filamentous fungus Fusarium.</title>
        <authorList>
            <person name="Kim H.-S."/>
            <person name="Busman M."/>
            <person name="Brown D.W."/>
            <person name="Divon H."/>
            <person name="Uhlig S."/>
            <person name="Proctor R.H."/>
        </authorList>
    </citation>
    <scope>NUCLEOTIDE SEQUENCE</scope>
    <source>
        <strain evidence="2">NRRL 53441</strain>
    </source>
</reference>
<proteinExistence type="predicted"/>
<gene>
    <name evidence="2" type="ORF">F53441_14344</name>
</gene>
<name>A0A8H4NB58_9HYPO</name>